<feature type="compositionally biased region" description="Basic residues" evidence="6">
    <location>
        <begin position="582"/>
        <end position="595"/>
    </location>
</feature>
<dbReference type="FunFam" id="3.30.565.10:FF:000033">
    <property type="entry name" value="DNA mismatch repair protein Mlh1"/>
    <property type="match status" value="1"/>
</dbReference>
<dbReference type="Proteomes" id="UP000323067">
    <property type="component" value="Chromosome v"/>
</dbReference>
<dbReference type="VEuPathDB" id="FungiDB:CCM_04086"/>
<dbReference type="PROSITE" id="PS50048">
    <property type="entry name" value="ZN2_CY6_FUNGAL_2"/>
    <property type="match status" value="1"/>
</dbReference>
<dbReference type="GO" id="GO:0005524">
    <property type="term" value="F:ATP binding"/>
    <property type="evidence" value="ECO:0007669"/>
    <property type="project" value="InterPro"/>
</dbReference>
<dbReference type="InterPro" id="IPR013507">
    <property type="entry name" value="DNA_mismatch_S5_2-like"/>
</dbReference>
<comment type="similarity">
    <text evidence="2">Belongs to the DNA mismatch repair MutL/HexB family.</text>
</comment>
<dbReference type="PROSITE" id="PS00058">
    <property type="entry name" value="DNA_MISMATCH_REPAIR_1"/>
    <property type="match status" value="1"/>
</dbReference>
<name>A0A2H4SMQ4_CORMI</name>
<feature type="compositionally biased region" description="Basic and acidic residues" evidence="6">
    <location>
        <begin position="237"/>
        <end position="250"/>
    </location>
</feature>
<feature type="compositionally biased region" description="Low complexity" evidence="6">
    <location>
        <begin position="279"/>
        <end position="293"/>
    </location>
</feature>
<dbReference type="Gene3D" id="3.30.230.10">
    <property type="match status" value="1"/>
</dbReference>
<dbReference type="GO" id="GO:0000981">
    <property type="term" value="F:DNA-binding transcription factor activity, RNA polymerase II-specific"/>
    <property type="evidence" value="ECO:0007669"/>
    <property type="project" value="InterPro"/>
</dbReference>
<dbReference type="GO" id="GO:0008270">
    <property type="term" value="F:zinc ion binding"/>
    <property type="evidence" value="ECO:0007669"/>
    <property type="project" value="InterPro"/>
</dbReference>
<dbReference type="PANTHER" id="PTHR10073">
    <property type="entry name" value="DNA MISMATCH REPAIR PROTEIN MLH, PMS, MUTL"/>
    <property type="match status" value="1"/>
</dbReference>
<sequence>MLSVSRPVESAPFPPGNRHGISSSIFHEGQLSLYPPKQRVEPVSRHRGYPSPPMSGSPPFESARTAQDVNSSGRSPHHSMPSHSSQTRWQTEQRSGRAAEETRGLLPLSNTYPQETPRGPHLRRPSDHRLPPLLTYNTPESVNNPHGTQRQPYDSLASSMPPQHSASQPRSSMPESSVRALSPRSQRKTKGHVASACVPCKKAHLRCDSQRPCARCVSHGKEDTCVDVRHKKRGRPRLRDDRESRMDPARFSHAQDGGAGKMPNIRPASMGHHPMYDGPSSAPRSAPGSAFPSPETPGARYLSRVVSADATFQGDRQRRLAAEAPIVYMRTSMEVVKASSSFAEAIGANGFVGRRIMEMVVPETSETMMDLCNVLNSEQKRREPTYLPPIFDKGNEAARALSFAPEIVNRLEFNHQAYATFRGHDGQLRSYPIRLGLLKEGSFFFIAALLTLQARPHYQPGVPHARNVGHAMPRTSPMHGAPPPIDAACRQFSERPLALRREVGMARQSTPQGTSPTSAYQSIYSPSPHGGEYSRTSSLQIPRSELGAPTPARPSEPRYTLPPIRSLAERGRGTPERDGKQRRLNNSRPGRARNVKKMADMMDVDAVAGSKRKADMDNDEPAPPRRIRALDIDVVNKIAAGEIIVAPVHALKELLENSIDAGSTALEVLVKDGGLKLLQITDNGSGIQKDDLAILCERHTTSKIVAFEDLTAISTYGFRGEALASISHIAHLTVTTKTKDSALAWRAHYLDGKLAPSKPGQPAEPKGVAGRPGTQIAVEDLFFSLPTRRRAFRSYADEFNKIIDMVGRYAIHSAGVGFTCKKAGESSASLSIPAAASAVDRVRQIYGGGVANELVDVFASDARWGYKASALVTNANYHIKKTTLVLFINHRSVESTNIKKAIEQVYSAFLPKGGHPFVYLSLDIEPARVDVNVHPTKKEVHFLNEDEIIQDICNEITDALRAVDTSRTFKTQTLIPGARPADHPAKDGEGPVETVLASGKRVRRNSNDLVRTDTFERKITSMFARTESGDAGSSGGGRAEEPLAVPEPVEYETVDRQFSACALSSIRQLRAEVRDGAHHELTDMFSTHTFVGIVDEQRRLAAVQGGVKLFLVDYGHTCFEYLYQLGLTDFGNMGALRFSPPLDLEELLTLAATEEKALLGAADDEFDTAAVVARVRDTLIDKRQMLQEYFSLEISPAAELVALPLLVKGYTPPLGKLPRFLLRLGPHVDWTSERACFESFLRELATFYVPEQLPPAPMPTGGDGDGEDEGREELHPELRKRRQHVRWAVEHLFFPAFKSRLVATRSLMDGGVLEVASLKGLYRVFERC</sequence>
<protein>
    <submittedName>
        <fullName evidence="8">DNA mismatch repair MLH1</fullName>
    </submittedName>
</protein>
<dbReference type="GO" id="GO:0016887">
    <property type="term" value="F:ATP hydrolysis activity"/>
    <property type="evidence" value="ECO:0007669"/>
    <property type="project" value="InterPro"/>
</dbReference>
<dbReference type="GO" id="GO:0061982">
    <property type="term" value="P:meiosis I cell cycle process"/>
    <property type="evidence" value="ECO:0007669"/>
    <property type="project" value="UniProtKB-ARBA"/>
</dbReference>
<dbReference type="Pfam" id="PF00172">
    <property type="entry name" value="Zn_clus"/>
    <property type="match status" value="1"/>
</dbReference>
<dbReference type="InterPro" id="IPR038973">
    <property type="entry name" value="MutL/Mlh/Pms-like"/>
</dbReference>
<dbReference type="InterPro" id="IPR002099">
    <property type="entry name" value="MutL/Mlh/PMS"/>
</dbReference>
<dbReference type="SMART" id="SM01340">
    <property type="entry name" value="DNA_mis_repair"/>
    <property type="match status" value="1"/>
</dbReference>
<dbReference type="InterPro" id="IPR020568">
    <property type="entry name" value="Ribosomal_Su5_D2-typ_SF"/>
</dbReference>
<keyword evidence="5" id="KW-0539">Nucleus</keyword>
<feature type="region of interest" description="Disordered" evidence="6">
    <location>
        <begin position="1253"/>
        <end position="1275"/>
    </location>
</feature>
<dbReference type="Pfam" id="PF16413">
    <property type="entry name" value="Mlh1_C"/>
    <property type="match status" value="1"/>
</dbReference>
<dbReference type="Gene3D" id="3.30.565.10">
    <property type="entry name" value="Histidine kinase-like ATPase, C-terminal domain"/>
    <property type="match status" value="1"/>
</dbReference>
<dbReference type="Pfam" id="PF13589">
    <property type="entry name" value="HATPase_c_3"/>
    <property type="match status" value="1"/>
</dbReference>
<dbReference type="FunFam" id="3.30.230.10:FF:000014">
    <property type="entry name" value="DNA mismatch repair protein Mlh1"/>
    <property type="match status" value="1"/>
</dbReference>
<comment type="subcellular location">
    <subcellularLocation>
        <location evidence="1">Nucleus</location>
    </subcellularLocation>
</comment>
<dbReference type="CDD" id="cd00067">
    <property type="entry name" value="GAL4"/>
    <property type="match status" value="1"/>
</dbReference>
<keyword evidence="4" id="KW-0234">DNA repair</keyword>
<dbReference type="InterPro" id="IPR036864">
    <property type="entry name" value="Zn2-C6_fun-type_DNA-bd_sf"/>
</dbReference>
<feature type="domain" description="Zn(2)-C6 fungal-type" evidence="7">
    <location>
        <begin position="196"/>
        <end position="227"/>
    </location>
</feature>
<feature type="compositionally biased region" description="Polar residues" evidence="6">
    <location>
        <begin position="507"/>
        <end position="525"/>
    </location>
</feature>
<dbReference type="InterPro" id="IPR001138">
    <property type="entry name" value="Zn2Cys6_DnaBD"/>
</dbReference>
<dbReference type="InterPro" id="IPR014721">
    <property type="entry name" value="Ribsml_uS5_D2-typ_fold_subgr"/>
</dbReference>
<dbReference type="GO" id="GO:0006298">
    <property type="term" value="P:mismatch repair"/>
    <property type="evidence" value="ECO:0007669"/>
    <property type="project" value="InterPro"/>
</dbReference>
<dbReference type="CDD" id="cd16926">
    <property type="entry name" value="HATPase_MutL-MLH-PMS-like"/>
    <property type="match status" value="1"/>
</dbReference>
<dbReference type="GO" id="GO:0140664">
    <property type="term" value="F:ATP-dependent DNA damage sensor activity"/>
    <property type="evidence" value="ECO:0007669"/>
    <property type="project" value="InterPro"/>
</dbReference>
<accession>A0A2H4SMQ4</accession>
<dbReference type="Gene3D" id="4.10.240.10">
    <property type="entry name" value="Zn(2)-C6 fungal-type DNA-binding domain"/>
    <property type="match status" value="1"/>
</dbReference>
<dbReference type="PANTHER" id="PTHR10073:SF12">
    <property type="entry name" value="DNA MISMATCH REPAIR PROTEIN MLH1"/>
    <property type="match status" value="1"/>
</dbReference>
<dbReference type="EMBL" id="CP023325">
    <property type="protein sequence ID" value="ATY64381.1"/>
    <property type="molecule type" value="Genomic_DNA"/>
</dbReference>
<evidence type="ECO:0000256" key="6">
    <source>
        <dbReference type="SAM" id="MobiDB-lite"/>
    </source>
</evidence>
<dbReference type="SUPFAM" id="SSF55874">
    <property type="entry name" value="ATPase domain of HSP90 chaperone/DNA topoisomerase II/histidine kinase"/>
    <property type="match status" value="1"/>
</dbReference>
<proteinExistence type="inferred from homology"/>
<feature type="compositionally biased region" description="Basic and acidic residues" evidence="6">
    <location>
        <begin position="94"/>
        <end position="103"/>
    </location>
</feature>
<evidence type="ECO:0000313" key="8">
    <source>
        <dbReference type="EMBL" id="ATY64381.1"/>
    </source>
</evidence>
<dbReference type="GO" id="GO:0030983">
    <property type="term" value="F:mismatched DNA binding"/>
    <property type="evidence" value="ECO:0007669"/>
    <property type="project" value="InterPro"/>
</dbReference>
<gene>
    <name evidence="8" type="ORF">A9K55_004552</name>
</gene>
<evidence type="ECO:0000256" key="1">
    <source>
        <dbReference type="ARBA" id="ARBA00004123"/>
    </source>
</evidence>
<evidence type="ECO:0000256" key="3">
    <source>
        <dbReference type="ARBA" id="ARBA00022763"/>
    </source>
</evidence>
<evidence type="ECO:0000256" key="4">
    <source>
        <dbReference type="ARBA" id="ARBA00023204"/>
    </source>
</evidence>
<feature type="region of interest" description="Disordered" evidence="6">
    <location>
        <begin position="1"/>
        <end position="192"/>
    </location>
</feature>
<organism evidence="8 9">
    <name type="scientific">Cordyceps militaris</name>
    <name type="common">Caterpillar fungus</name>
    <name type="synonym">Clavaria militaris</name>
    <dbReference type="NCBI Taxonomy" id="73501"/>
    <lineage>
        <taxon>Eukaryota</taxon>
        <taxon>Fungi</taxon>
        <taxon>Dikarya</taxon>
        <taxon>Ascomycota</taxon>
        <taxon>Pezizomycotina</taxon>
        <taxon>Sordariomycetes</taxon>
        <taxon>Hypocreomycetidae</taxon>
        <taxon>Hypocreales</taxon>
        <taxon>Cordycipitaceae</taxon>
        <taxon>Cordyceps</taxon>
    </lineage>
</organism>
<dbReference type="InterPro" id="IPR014762">
    <property type="entry name" value="DNA_mismatch_repair_CS"/>
</dbReference>
<dbReference type="VEuPathDB" id="FungiDB:CCM_04085"/>
<dbReference type="OrthoDB" id="10263226at2759"/>
<feature type="compositionally biased region" description="Polar residues" evidence="6">
    <location>
        <begin position="135"/>
        <end position="175"/>
    </location>
</feature>
<feature type="compositionally biased region" description="Basic and acidic residues" evidence="6">
    <location>
        <begin position="567"/>
        <end position="581"/>
    </location>
</feature>
<dbReference type="VEuPathDB" id="FungiDB:A9K55_004552"/>
<evidence type="ECO:0000256" key="5">
    <source>
        <dbReference type="ARBA" id="ARBA00023242"/>
    </source>
</evidence>
<keyword evidence="3" id="KW-0227">DNA damage</keyword>
<evidence type="ECO:0000259" key="7">
    <source>
        <dbReference type="PROSITE" id="PS50048"/>
    </source>
</evidence>
<dbReference type="SUPFAM" id="SSF54211">
    <property type="entry name" value="Ribosomal protein S5 domain 2-like"/>
    <property type="match status" value="1"/>
</dbReference>
<feature type="compositionally biased region" description="Low complexity" evidence="6">
    <location>
        <begin position="71"/>
        <end position="85"/>
    </location>
</feature>
<evidence type="ECO:0000256" key="2">
    <source>
        <dbReference type="ARBA" id="ARBA00006082"/>
    </source>
</evidence>
<feature type="region of interest" description="Disordered" evidence="6">
    <location>
        <begin position="505"/>
        <end position="595"/>
    </location>
</feature>
<dbReference type="GO" id="GO:0032389">
    <property type="term" value="C:MutLalpha complex"/>
    <property type="evidence" value="ECO:0007669"/>
    <property type="project" value="TreeGrafter"/>
</dbReference>
<dbReference type="SUPFAM" id="SSF57701">
    <property type="entry name" value="Zn2/Cys6 DNA-binding domain"/>
    <property type="match status" value="1"/>
</dbReference>
<feature type="region of interest" description="Disordered" evidence="6">
    <location>
        <begin position="235"/>
        <end position="298"/>
    </location>
</feature>
<evidence type="ECO:0000313" key="9">
    <source>
        <dbReference type="Proteomes" id="UP000323067"/>
    </source>
</evidence>
<dbReference type="InterPro" id="IPR036890">
    <property type="entry name" value="HATPase_C_sf"/>
</dbReference>
<dbReference type="SMART" id="SM00066">
    <property type="entry name" value="GAL4"/>
    <property type="match status" value="1"/>
</dbReference>
<dbReference type="PROSITE" id="PS00463">
    <property type="entry name" value="ZN2_CY6_FUNGAL_1"/>
    <property type="match status" value="1"/>
</dbReference>
<dbReference type="NCBIfam" id="TIGR00585">
    <property type="entry name" value="mutl"/>
    <property type="match status" value="1"/>
</dbReference>
<dbReference type="CDD" id="cd03483">
    <property type="entry name" value="MutL_Trans_MLH1"/>
    <property type="match status" value="1"/>
</dbReference>
<reference evidence="8 9" key="1">
    <citation type="journal article" date="2017" name="BMC Genomics">
        <title>Chromosome level assembly and secondary metabolite potential of the parasitic fungus Cordyceps militaris.</title>
        <authorList>
            <person name="Kramer G.J."/>
            <person name="Nodwell J.R."/>
        </authorList>
    </citation>
    <scope>NUCLEOTIDE SEQUENCE [LARGE SCALE GENOMIC DNA]</scope>
    <source>
        <strain evidence="8 9">ATCC 34164</strain>
    </source>
</reference>
<dbReference type="InterPro" id="IPR032189">
    <property type="entry name" value="Mlh1_C"/>
</dbReference>
<dbReference type="Pfam" id="PF01119">
    <property type="entry name" value="DNA_mis_repair"/>
    <property type="match status" value="1"/>
</dbReference>